<accession>A0A426DH06</accession>
<organism evidence="2 3">
    <name type="scientific">Schaedlerella arabinosiphila</name>
    <dbReference type="NCBI Taxonomy" id="2044587"/>
    <lineage>
        <taxon>Bacteria</taxon>
        <taxon>Bacillati</taxon>
        <taxon>Bacillota</taxon>
        <taxon>Clostridia</taxon>
        <taxon>Lachnospirales</taxon>
        <taxon>Lachnospiraceae</taxon>
        <taxon>Schaedlerella</taxon>
    </lineage>
</organism>
<protein>
    <submittedName>
        <fullName evidence="2">Uncharacterized protein</fullName>
    </submittedName>
</protein>
<name>A0A426DH06_9FIRM</name>
<feature type="region of interest" description="Disordered" evidence="1">
    <location>
        <begin position="129"/>
        <end position="148"/>
    </location>
</feature>
<feature type="region of interest" description="Disordered" evidence="1">
    <location>
        <begin position="181"/>
        <end position="273"/>
    </location>
</feature>
<evidence type="ECO:0000313" key="2">
    <source>
        <dbReference type="EMBL" id="RRK32055.1"/>
    </source>
</evidence>
<feature type="compositionally biased region" description="Basic and acidic residues" evidence="1">
    <location>
        <begin position="211"/>
        <end position="233"/>
    </location>
</feature>
<feature type="compositionally biased region" description="Basic residues" evidence="1">
    <location>
        <begin position="187"/>
        <end position="201"/>
    </location>
</feature>
<dbReference type="Pfam" id="PF14058">
    <property type="entry name" value="PcfK"/>
    <property type="match status" value="1"/>
</dbReference>
<sequence>MYEKLINNTEELNAMAVHLRNSQNFSELKVLAAQWLVPEQDVEDFIKGKRFQLAEIPLSEKDYASATEKLQEEMWHMKDQLFTDIVGRYLMKKAEEDPMFGIQVLKKQKTLQKCMNYIMEQAYQMAEKEHDTRFGGKKNPNRRADSAHQSIGMGISETQVYQWADAYYALDDEATEAKARKAETKKRLNSLKKKEERKKKSASSGSSSAKDVSEEKTEKTAEKGEEKPEKEPETTGQAKGAKKSVEKPIQMSLFDMMAEKNEETNGEEKSESI</sequence>
<proteinExistence type="predicted"/>
<dbReference type="Proteomes" id="UP000274920">
    <property type="component" value="Unassembled WGS sequence"/>
</dbReference>
<evidence type="ECO:0000313" key="3">
    <source>
        <dbReference type="Proteomes" id="UP000274920"/>
    </source>
</evidence>
<comment type="caution">
    <text evidence="2">The sequence shown here is derived from an EMBL/GenBank/DDBJ whole genome shotgun (WGS) entry which is preliminary data.</text>
</comment>
<dbReference type="EMBL" id="RHJS01000002">
    <property type="protein sequence ID" value="RRK32055.1"/>
    <property type="molecule type" value="Genomic_DNA"/>
</dbReference>
<dbReference type="AlphaFoldDB" id="A0A426DH06"/>
<feature type="compositionally biased region" description="Basic and acidic residues" evidence="1">
    <location>
        <begin position="257"/>
        <end position="273"/>
    </location>
</feature>
<dbReference type="InterPro" id="IPR025624">
    <property type="entry name" value="PcfK"/>
</dbReference>
<reference evidence="2" key="1">
    <citation type="submission" date="2018-10" db="EMBL/GenBank/DDBJ databases">
        <title>Schaedlerella arabinophila gen. nov. sp. nov., isolated from the mouse intestinal tract and comparative analysis with the genome of the closely related altered Schaedler flora strain ASF502.</title>
        <authorList>
            <person name="Miyake S."/>
            <person name="Soh M."/>
            <person name="Seedorf H."/>
        </authorList>
    </citation>
    <scope>NUCLEOTIDE SEQUENCE [LARGE SCALE GENOMIC DNA]</scope>
    <source>
        <strain evidence="2">DSM 106076</strain>
    </source>
</reference>
<dbReference type="RefSeq" id="WP_125127601.1">
    <property type="nucleotide sequence ID" value="NZ_RHJS01000002.1"/>
</dbReference>
<keyword evidence="3" id="KW-1185">Reference proteome</keyword>
<gene>
    <name evidence="2" type="ORF">EBB54_12250</name>
</gene>
<evidence type="ECO:0000256" key="1">
    <source>
        <dbReference type="SAM" id="MobiDB-lite"/>
    </source>
</evidence>